<dbReference type="Proteomes" id="UP001279642">
    <property type="component" value="Unassembled WGS sequence"/>
</dbReference>
<evidence type="ECO:0000313" key="2">
    <source>
        <dbReference type="EMBL" id="MDY0884587.1"/>
    </source>
</evidence>
<accession>A0ABU5EF85</accession>
<dbReference type="EC" id="2.3.1.-" evidence="2"/>
<reference evidence="2 3" key="1">
    <citation type="journal article" date="2016" name="Antonie Van Leeuwenhoek">
        <title>Dongia soli sp. nov., isolated from soil from Dokdo, Korea.</title>
        <authorList>
            <person name="Kim D.U."/>
            <person name="Lee H."/>
            <person name="Kim H."/>
            <person name="Kim S.G."/>
            <person name="Ka J.O."/>
        </authorList>
    </citation>
    <scope>NUCLEOTIDE SEQUENCE [LARGE SCALE GENOMIC DNA]</scope>
    <source>
        <strain evidence="2 3">D78</strain>
    </source>
</reference>
<dbReference type="InterPro" id="IPR000182">
    <property type="entry name" value="GNAT_dom"/>
</dbReference>
<gene>
    <name evidence="2" type="ORF">SMD27_17220</name>
</gene>
<dbReference type="InterPro" id="IPR016181">
    <property type="entry name" value="Acyl_CoA_acyltransferase"/>
</dbReference>
<dbReference type="Pfam" id="PF13527">
    <property type="entry name" value="Acetyltransf_9"/>
    <property type="match status" value="1"/>
</dbReference>
<dbReference type="PROSITE" id="PS51186">
    <property type="entry name" value="GNAT"/>
    <property type="match status" value="1"/>
</dbReference>
<dbReference type="GO" id="GO:0016746">
    <property type="term" value="F:acyltransferase activity"/>
    <property type="evidence" value="ECO:0007669"/>
    <property type="project" value="UniProtKB-KW"/>
</dbReference>
<name>A0ABU5EF85_9PROT</name>
<evidence type="ECO:0000313" key="3">
    <source>
        <dbReference type="Proteomes" id="UP001279642"/>
    </source>
</evidence>
<organism evidence="2 3">
    <name type="scientific">Dongia soli</name>
    <dbReference type="NCBI Taxonomy" id="600628"/>
    <lineage>
        <taxon>Bacteria</taxon>
        <taxon>Pseudomonadati</taxon>
        <taxon>Pseudomonadota</taxon>
        <taxon>Alphaproteobacteria</taxon>
        <taxon>Rhodospirillales</taxon>
        <taxon>Dongiaceae</taxon>
        <taxon>Dongia</taxon>
    </lineage>
</organism>
<dbReference type="RefSeq" id="WP_320509660.1">
    <property type="nucleotide sequence ID" value="NZ_JAXCLW010000005.1"/>
</dbReference>
<evidence type="ECO:0000259" key="1">
    <source>
        <dbReference type="PROSITE" id="PS51186"/>
    </source>
</evidence>
<comment type="caution">
    <text evidence="2">The sequence shown here is derived from an EMBL/GenBank/DDBJ whole genome shotgun (WGS) entry which is preliminary data.</text>
</comment>
<sequence length="313" mass="35668">MAWRRFLPAVVELLSRMHPYPGLTYRCDDLTDPAKRVAWVELLQEIFGIDLGPFSALNIWPPDYRAFSYLDGEAMAANVSLRPMPMMIGGRRVEVGQIQSVATRPAYRRRGLFGDLMRRMLAEADRHYECQMLYTVSPDLYMPFGFRPLTEHYFRGQLHVAAGDAGDLRIERLDIGREEDRATILGLFNRRRPVSDHFGLCDDHAIFLANLLARRDWHLSFLPAEQALIVWEQRDRTTRLLDIVAPRIPPMASIAAALELSEMTEIKILFPPDRLVGNLTAAPYKTDDNVILMVRGPFAIEGTPFMLPPTAES</sequence>
<keyword evidence="3" id="KW-1185">Reference proteome</keyword>
<dbReference type="Gene3D" id="3.40.630.30">
    <property type="match status" value="1"/>
</dbReference>
<proteinExistence type="predicted"/>
<dbReference type="EMBL" id="JAXCLW010000005">
    <property type="protein sequence ID" value="MDY0884587.1"/>
    <property type="molecule type" value="Genomic_DNA"/>
</dbReference>
<keyword evidence="2" id="KW-0012">Acyltransferase</keyword>
<keyword evidence="2" id="KW-0808">Transferase</keyword>
<protein>
    <submittedName>
        <fullName evidence="2">GNAT family N-acetyltransferase</fullName>
        <ecNumber evidence="2">2.3.1.-</ecNumber>
    </submittedName>
</protein>
<dbReference type="SUPFAM" id="SSF55729">
    <property type="entry name" value="Acyl-CoA N-acyltransferases (Nat)"/>
    <property type="match status" value="1"/>
</dbReference>
<feature type="domain" description="N-acetyltransferase" evidence="1">
    <location>
        <begin position="23"/>
        <end position="167"/>
    </location>
</feature>